<name>G2Q5M1_THET4</name>
<dbReference type="GeneID" id="11508572"/>
<feature type="region of interest" description="Disordered" evidence="1">
    <location>
        <begin position="1"/>
        <end position="26"/>
    </location>
</feature>
<proteinExistence type="predicted"/>
<protein>
    <submittedName>
        <fullName evidence="2">Uncharacterized protein</fullName>
    </submittedName>
</protein>
<dbReference type="KEGG" id="mtm:MYCTH_2299316"/>
<feature type="compositionally biased region" description="Low complexity" evidence="1">
    <location>
        <begin position="1"/>
        <end position="19"/>
    </location>
</feature>
<reference evidence="2 3" key="1">
    <citation type="journal article" date="2011" name="Nat. Biotechnol.">
        <title>Comparative genomic analysis of the thermophilic biomass-degrading fungi Myceliophthora thermophila and Thielavia terrestris.</title>
        <authorList>
            <person name="Berka R.M."/>
            <person name="Grigoriev I.V."/>
            <person name="Otillar R."/>
            <person name="Salamov A."/>
            <person name="Grimwood J."/>
            <person name="Reid I."/>
            <person name="Ishmael N."/>
            <person name="John T."/>
            <person name="Darmond C."/>
            <person name="Moisan M.-C."/>
            <person name="Henrissat B."/>
            <person name="Coutinho P.M."/>
            <person name="Lombard V."/>
            <person name="Natvig D.O."/>
            <person name="Lindquist E."/>
            <person name="Schmutz J."/>
            <person name="Lucas S."/>
            <person name="Harris P."/>
            <person name="Powlowski J."/>
            <person name="Bellemare A."/>
            <person name="Taylor D."/>
            <person name="Butler G."/>
            <person name="de Vries R.P."/>
            <person name="Allijn I.E."/>
            <person name="van den Brink J."/>
            <person name="Ushinsky S."/>
            <person name="Storms R."/>
            <person name="Powell A.J."/>
            <person name="Paulsen I.T."/>
            <person name="Elbourne L.D.H."/>
            <person name="Baker S.E."/>
            <person name="Magnuson J."/>
            <person name="LaBoissiere S."/>
            <person name="Clutterbuck A.J."/>
            <person name="Martinez D."/>
            <person name="Wogulis M."/>
            <person name="de Leon A.L."/>
            <person name="Rey M.W."/>
            <person name="Tsang A."/>
        </authorList>
    </citation>
    <scope>NUCLEOTIDE SEQUENCE [LARGE SCALE GENOMIC DNA]</scope>
    <source>
        <strain evidence="3">ATCC 42464 / BCRC 31852 / DSM 1799</strain>
    </source>
</reference>
<sequence length="52" mass="5518">MATDSATPSPAAPAVTTPKVPRPDEEAYQKTLAKLQKEHDEALARYVSAAHG</sequence>
<keyword evidence="3" id="KW-1185">Reference proteome</keyword>
<dbReference type="RefSeq" id="XP_003660702.1">
    <property type="nucleotide sequence ID" value="XM_003660654.1"/>
</dbReference>
<dbReference type="HOGENOM" id="CLU_3088951_0_0_1"/>
<dbReference type="Proteomes" id="UP000007322">
    <property type="component" value="Chromosome 1"/>
</dbReference>
<organism evidence="2 3">
    <name type="scientific">Thermothelomyces thermophilus (strain ATCC 42464 / BCRC 31852 / DSM 1799)</name>
    <name type="common">Sporotrichum thermophile</name>
    <dbReference type="NCBI Taxonomy" id="573729"/>
    <lineage>
        <taxon>Eukaryota</taxon>
        <taxon>Fungi</taxon>
        <taxon>Dikarya</taxon>
        <taxon>Ascomycota</taxon>
        <taxon>Pezizomycotina</taxon>
        <taxon>Sordariomycetes</taxon>
        <taxon>Sordariomycetidae</taxon>
        <taxon>Sordariales</taxon>
        <taxon>Chaetomiaceae</taxon>
        <taxon>Thermothelomyces</taxon>
    </lineage>
</organism>
<accession>G2Q5M1</accession>
<gene>
    <name evidence="2" type="ORF">MYCTH_2299316</name>
</gene>
<dbReference type="InParanoid" id="G2Q5M1"/>
<evidence type="ECO:0000313" key="2">
    <source>
        <dbReference type="EMBL" id="AEO55457.1"/>
    </source>
</evidence>
<dbReference type="OrthoDB" id="2195113at2759"/>
<dbReference type="VEuPathDB" id="FungiDB:MYCTH_2299316"/>
<dbReference type="AlphaFoldDB" id="G2Q5M1"/>
<dbReference type="EMBL" id="CP003002">
    <property type="protein sequence ID" value="AEO55457.1"/>
    <property type="molecule type" value="Genomic_DNA"/>
</dbReference>
<evidence type="ECO:0000313" key="3">
    <source>
        <dbReference type="Proteomes" id="UP000007322"/>
    </source>
</evidence>
<evidence type="ECO:0000256" key="1">
    <source>
        <dbReference type="SAM" id="MobiDB-lite"/>
    </source>
</evidence>